<dbReference type="GO" id="GO:0006508">
    <property type="term" value="P:proteolysis"/>
    <property type="evidence" value="ECO:0007669"/>
    <property type="project" value="UniProtKB-KW"/>
</dbReference>
<dbReference type="Proteomes" id="UP000607397">
    <property type="component" value="Unassembled WGS sequence"/>
</dbReference>
<evidence type="ECO:0000256" key="4">
    <source>
        <dbReference type="ARBA" id="ARBA00022825"/>
    </source>
</evidence>
<dbReference type="Gene3D" id="3.90.226.10">
    <property type="entry name" value="2-enoyl-CoA Hydratase, Chain A, domain 1"/>
    <property type="match status" value="1"/>
</dbReference>
<dbReference type="FunFam" id="2.30.42.10:FF:000063">
    <property type="entry name" value="Peptidase, S41 family"/>
    <property type="match status" value="1"/>
</dbReference>
<evidence type="ECO:0000256" key="3">
    <source>
        <dbReference type="ARBA" id="ARBA00022801"/>
    </source>
</evidence>
<dbReference type="EC" id="3.4.21.102" evidence="6"/>
<name>A0A8K1ZZ58_9CYAN</name>
<dbReference type="PROSITE" id="PS50106">
    <property type="entry name" value="PDZ"/>
    <property type="match status" value="1"/>
</dbReference>
<dbReference type="InterPro" id="IPR005151">
    <property type="entry name" value="Tail-specific_protease"/>
</dbReference>
<dbReference type="InterPro" id="IPR001478">
    <property type="entry name" value="PDZ"/>
</dbReference>
<keyword evidence="2 7" id="KW-0645">Protease</keyword>
<dbReference type="InterPro" id="IPR036034">
    <property type="entry name" value="PDZ_sf"/>
</dbReference>
<dbReference type="EMBL" id="WVIC01000012">
    <property type="protein sequence ID" value="NCJ06367.1"/>
    <property type="molecule type" value="Genomic_DNA"/>
</dbReference>
<dbReference type="InterPro" id="IPR054626">
    <property type="entry name" value="Cterm_S41_CtpC"/>
</dbReference>
<dbReference type="AlphaFoldDB" id="A0A8K1ZZ58"/>
<evidence type="ECO:0000256" key="2">
    <source>
        <dbReference type="ARBA" id="ARBA00022670"/>
    </source>
</evidence>
<accession>A0A8K1ZZ58</accession>
<evidence type="ECO:0000256" key="5">
    <source>
        <dbReference type="ARBA" id="ARBA00051784"/>
    </source>
</evidence>
<dbReference type="GO" id="GO:0004252">
    <property type="term" value="F:serine-type endopeptidase activity"/>
    <property type="evidence" value="ECO:0007669"/>
    <property type="project" value="UniProtKB-EC"/>
</dbReference>
<dbReference type="SUPFAM" id="SSF50156">
    <property type="entry name" value="PDZ domain-like"/>
    <property type="match status" value="1"/>
</dbReference>
<dbReference type="InterPro" id="IPR041489">
    <property type="entry name" value="PDZ_6"/>
</dbReference>
<keyword evidence="4 7" id="KW-0720">Serine protease</keyword>
<dbReference type="Gene3D" id="2.30.42.10">
    <property type="match status" value="1"/>
</dbReference>
<dbReference type="CDD" id="cd06782">
    <property type="entry name" value="cpPDZ_CPP-like"/>
    <property type="match status" value="1"/>
</dbReference>
<sequence>MVFSTRGLVLGATALLGAGAVVTGAGLHLSSSWAVFRDSPKEVIDQVWQVINQEYVDGTFNGVDWRAVRTQYLNRNYASTDEAYTAVREMVDKLGDPYTRFMDPGQFQSMRIDTSGELTGVGIQISQDEETKKITVISPIEGSPASDAGIRAQDIILEVDGQSTEGMDINQVVSLIRGPVNSNVVLTISRGTQELSYTLKRARIELHPVRFSQKSSPMGDIGYIRLTQFNSNAETEMRNAIRELDSQDVAGFILDLRFNPGGLLDSSAKIARMWMDHGDIVSTIDRQGVEVRMSAERRGKLTDKPLVVLVDGGSASASEILAGALQDNNRAVLVGTKTFGKGLVQMVHPLRDGSGLAVTIAKYYTPSGRDINKKGIEPDITVELTEEQQEKLTRDTVGTQEDPQYLRALSALNEQITAQRSQIQSSAPEQGVSN</sequence>
<comment type="catalytic activity">
    <reaction evidence="5">
        <text>The enzyme shows specific recognition of a C-terminal tripeptide, Xaa-Yaa-Zaa, in which Xaa is preferably Ala or Leu, Yaa is preferably Ala or Tyr, and Zaa is preferably Ala, but then cleaves at a variable distance from the C-terminus. A typical cleavage is -Ala-Ala-|-Arg-Ala-Ala-Lys-Glu-Asn-Tyr-Ala-Leu-Ala-Ala.</text>
        <dbReference type="EC" id="3.4.21.102"/>
    </reaction>
</comment>
<dbReference type="Gene3D" id="3.30.750.44">
    <property type="match status" value="1"/>
</dbReference>
<dbReference type="FunFam" id="3.90.226.10:FF:000023">
    <property type="entry name" value="Carboxyl-terminal processing protease"/>
    <property type="match status" value="1"/>
</dbReference>
<dbReference type="Pfam" id="PF17820">
    <property type="entry name" value="PDZ_6"/>
    <property type="match status" value="1"/>
</dbReference>
<proteinExistence type="inferred from homology"/>
<dbReference type="PANTHER" id="PTHR32060:SF30">
    <property type="entry name" value="CARBOXY-TERMINAL PROCESSING PROTEASE CTPA"/>
    <property type="match status" value="1"/>
</dbReference>
<dbReference type="InterPro" id="IPR029045">
    <property type="entry name" value="ClpP/crotonase-like_dom_sf"/>
</dbReference>
<dbReference type="InterPro" id="IPR004447">
    <property type="entry name" value="Peptidase_S41A"/>
</dbReference>
<evidence type="ECO:0000313" key="9">
    <source>
        <dbReference type="EMBL" id="NCJ06367.1"/>
    </source>
</evidence>
<dbReference type="SMART" id="SM00245">
    <property type="entry name" value="TSPc"/>
    <property type="match status" value="1"/>
</dbReference>
<feature type="domain" description="PDZ" evidence="8">
    <location>
        <begin position="109"/>
        <end position="177"/>
    </location>
</feature>
<dbReference type="NCBIfam" id="TIGR00225">
    <property type="entry name" value="prc"/>
    <property type="match status" value="1"/>
</dbReference>
<dbReference type="PANTHER" id="PTHR32060">
    <property type="entry name" value="TAIL-SPECIFIC PROTEASE"/>
    <property type="match status" value="1"/>
</dbReference>
<keyword evidence="10" id="KW-1185">Reference proteome</keyword>
<dbReference type="InterPro" id="IPR028204">
    <property type="entry name" value="Tricorn_C1"/>
</dbReference>
<keyword evidence="3 7" id="KW-0378">Hydrolase</keyword>
<dbReference type="RefSeq" id="WP_161824847.1">
    <property type="nucleotide sequence ID" value="NZ_WVIC01000012.1"/>
</dbReference>
<dbReference type="GO" id="GO:0007165">
    <property type="term" value="P:signal transduction"/>
    <property type="evidence" value="ECO:0007669"/>
    <property type="project" value="TreeGrafter"/>
</dbReference>
<evidence type="ECO:0000256" key="6">
    <source>
        <dbReference type="ARBA" id="ARBA00066637"/>
    </source>
</evidence>
<dbReference type="CDD" id="cd07560">
    <property type="entry name" value="Peptidase_S41_CPP"/>
    <property type="match status" value="1"/>
</dbReference>
<dbReference type="GO" id="GO:0030288">
    <property type="term" value="C:outer membrane-bounded periplasmic space"/>
    <property type="evidence" value="ECO:0007669"/>
    <property type="project" value="TreeGrafter"/>
</dbReference>
<dbReference type="NCBIfam" id="NF045590">
    <property type="entry name" value="Cterm_S41_CtpC"/>
    <property type="match status" value="1"/>
</dbReference>
<dbReference type="SMART" id="SM00228">
    <property type="entry name" value="PDZ"/>
    <property type="match status" value="1"/>
</dbReference>
<evidence type="ECO:0000313" key="10">
    <source>
        <dbReference type="Proteomes" id="UP000607397"/>
    </source>
</evidence>
<reference evidence="9" key="1">
    <citation type="submission" date="2019-12" db="EMBL/GenBank/DDBJ databases">
        <title>High-Quality draft genome sequences of three cyanobacteria isolated from the limestone walls of the Old Cathedral of Coimbra.</title>
        <authorList>
            <person name="Tiago I."/>
            <person name="Soares F."/>
            <person name="Portugal A."/>
        </authorList>
    </citation>
    <scope>NUCLEOTIDE SEQUENCE [LARGE SCALE GENOMIC DNA]</scope>
    <source>
        <strain evidence="9">C</strain>
    </source>
</reference>
<dbReference type="Pfam" id="PF03572">
    <property type="entry name" value="Peptidase_S41"/>
    <property type="match status" value="1"/>
</dbReference>
<comment type="similarity">
    <text evidence="1 7">Belongs to the peptidase S41A family.</text>
</comment>
<comment type="caution">
    <text evidence="9">The sequence shown here is derived from an EMBL/GenBank/DDBJ whole genome shotgun (WGS) entry which is preliminary data.</text>
</comment>
<protein>
    <recommendedName>
        <fullName evidence="6">C-terminal processing peptidase</fullName>
        <ecNumber evidence="6">3.4.21.102</ecNumber>
    </recommendedName>
</protein>
<evidence type="ECO:0000256" key="7">
    <source>
        <dbReference type="RuleBase" id="RU004404"/>
    </source>
</evidence>
<gene>
    <name evidence="9" type="ORF">GS597_07555</name>
</gene>
<dbReference type="Pfam" id="PF14684">
    <property type="entry name" value="Tricorn_C1"/>
    <property type="match status" value="1"/>
</dbReference>
<evidence type="ECO:0000256" key="1">
    <source>
        <dbReference type="ARBA" id="ARBA00009179"/>
    </source>
</evidence>
<dbReference type="SUPFAM" id="SSF52096">
    <property type="entry name" value="ClpP/crotonase"/>
    <property type="match status" value="1"/>
</dbReference>
<organism evidence="9 10">
    <name type="scientific">Petrachloros mirabilis ULC683</name>
    <dbReference type="NCBI Taxonomy" id="2781853"/>
    <lineage>
        <taxon>Bacteria</taxon>
        <taxon>Bacillati</taxon>
        <taxon>Cyanobacteriota</taxon>
        <taxon>Cyanophyceae</taxon>
        <taxon>Synechococcales</taxon>
        <taxon>Petrachlorosaceae</taxon>
        <taxon>Petrachloros</taxon>
        <taxon>Petrachloros mirabilis</taxon>
    </lineage>
</organism>
<evidence type="ECO:0000259" key="8">
    <source>
        <dbReference type="PROSITE" id="PS50106"/>
    </source>
</evidence>